<organism evidence="20 21">
    <name type="scientific">Salmo trutta</name>
    <name type="common">Brown trout</name>
    <dbReference type="NCBI Taxonomy" id="8032"/>
    <lineage>
        <taxon>Eukaryota</taxon>
        <taxon>Metazoa</taxon>
        <taxon>Chordata</taxon>
        <taxon>Craniata</taxon>
        <taxon>Vertebrata</taxon>
        <taxon>Euteleostomi</taxon>
        <taxon>Actinopterygii</taxon>
        <taxon>Neopterygii</taxon>
        <taxon>Teleostei</taxon>
        <taxon>Protacanthopterygii</taxon>
        <taxon>Salmoniformes</taxon>
        <taxon>Salmonidae</taxon>
        <taxon>Salmoninae</taxon>
        <taxon>Salmo</taxon>
    </lineage>
</organism>
<protein>
    <recommendedName>
        <fullName evidence="14">Circadian locomoter output cycles protein kaput</fullName>
    </recommendedName>
</protein>
<feature type="transmembrane region" description="Helical" evidence="17">
    <location>
        <begin position="645"/>
        <end position="663"/>
    </location>
</feature>
<dbReference type="InterPro" id="IPR000014">
    <property type="entry name" value="PAS"/>
</dbReference>
<evidence type="ECO:0000256" key="3">
    <source>
        <dbReference type="ARBA" id="ARBA00022499"/>
    </source>
</evidence>
<reference evidence="20" key="2">
    <citation type="submission" date="2025-09" db="UniProtKB">
        <authorList>
            <consortium name="Ensembl"/>
        </authorList>
    </citation>
    <scope>IDENTIFICATION</scope>
</reference>
<evidence type="ECO:0000259" key="19">
    <source>
        <dbReference type="PROSITE" id="PS50888"/>
    </source>
</evidence>
<comment type="subcellular location">
    <subcellularLocation>
        <location evidence="1">Cytoplasm</location>
        <location evidence="1">Cytosol</location>
    </subcellularLocation>
</comment>
<evidence type="ECO:0000256" key="11">
    <source>
        <dbReference type="ARBA" id="ARBA00023159"/>
    </source>
</evidence>
<feature type="region of interest" description="Disordered" evidence="16">
    <location>
        <begin position="1"/>
        <end position="21"/>
    </location>
</feature>
<dbReference type="InterPro" id="IPR036638">
    <property type="entry name" value="HLH_DNA-bd_sf"/>
</dbReference>
<feature type="transmembrane region" description="Helical" evidence="17">
    <location>
        <begin position="612"/>
        <end position="633"/>
    </location>
</feature>
<evidence type="ECO:0000256" key="9">
    <source>
        <dbReference type="ARBA" id="ARBA00023108"/>
    </source>
</evidence>
<dbReference type="InterPro" id="IPR047230">
    <property type="entry name" value="CLOCK-like"/>
</dbReference>
<keyword evidence="9" id="KW-0090">Biological rhythms</keyword>
<keyword evidence="4" id="KW-0597">Phosphoprotein</keyword>
<dbReference type="GO" id="GO:0032922">
    <property type="term" value="P:circadian regulation of gene expression"/>
    <property type="evidence" value="ECO:0007669"/>
    <property type="project" value="InterPro"/>
</dbReference>
<dbReference type="CDD" id="cd00130">
    <property type="entry name" value="PAS"/>
    <property type="match status" value="2"/>
</dbReference>
<dbReference type="FunFam" id="3.30.450.20:FF:000022">
    <property type="entry name" value="circadian locomoter output cycles protein kaput"/>
    <property type="match status" value="1"/>
</dbReference>
<keyword evidence="2" id="KW-0963">Cytoplasm</keyword>
<dbReference type="InterPro" id="IPR001610">
    <property type="entry name" value="PAC"/>
</dbReference>
<dbReference type="PRINTS" id="PR00785">
    <property type="entry name" value="NCTRNSLOCATR"/>
</dbReference>
<evidence type="ECO:0000256" key="15">
    <source>
        <dbReference type="SAM" id="Coils"/>
    </source>
</evidence>
<dbReference type="Pfam" id="PF00989">
    <property type="entry name" value="PAS"/>
    <property type="match status" value="1"/>
</dbReference>
<dbReference type="GO" id="GO:0070888">
    <property type="term" value="F:E-box binding"/>
    <property type="evidence" value="ECO:0007669"/>
    <property type="project" value="TreeGrafter"/>
</dbReference>
<keyword evidence="7" id="KW-0832">Ubl conjugation</keyword>
<dbReference type="GO" id="GO:1990513">
    <property type="term" value="C:CLOCK-BMAL transcription complex"/>
    <property type="evidence" value="ECO:0007669"/>
    <property type="project" value="TreeGrafter"/>
</dbReference>
<dbReference type="FunFam" id="4.10.280.10:FF:000013">
    <property type="entry name" value="Circadian locomoter output cycles protein kaput"/>
    <property type="match status" value="1"/>
</dbReference>
<dbReference type="SUPFAM" id="SSF55785">
    <property type="entry name" value="PYP-like sensor domain (PAS domain)"/>
    <property type="match status" value="2"/>
</dbReference>
<dbReference type="PANTHER" id="PTHR46055">
    <property type="entry name" value="CIRCADIAN LOCOMOTER OUTPUT CYCLES PROTEIN KAPUT"/>
    <property type="match status" value="1"/>
</dbReference>
<evidence type="ECO:0000256" key="5">
    <source>
        <dbReference type="ARBA" id="ARBA00022737"/>
    </source>
</evidence>
<dbReference type="Pfam" id="PF00010">
    <property type="entry name" value="HLH"/>
    <property type="match status" value="1"/>
</dbReference>
<feature type="coiled-coil region" evidence="15">
    <location>
        <begin position="420"/>
        <end position="468"/>
    </location>
</feature>
<feature type="compositionally biased region" description="Basic and acidic residues" evidence="16">
    <location>
        <begin position="1"/>
        <end position="10"/>
    </location>
</feature>
<dbReference type="SMART" id="SM00091">
    <property type="entry name" value="PAS"/>
    <property type="match status" value="2"/>
</dbReference>
<dbReference type="PROSITE" id="PS50112">
    <property type="entry name" value="PAS"/>
    <property type="match status" value="2"/>
</dbReference>
<gene>
    <name evidence="20" type="primary">CLOCK</name>
    <name evidence="20" type="synonym">clocka</name>
</gene>
<evidence type="ECO:0000313" key="21">
    <source>
        <dbReference type="Proteomes" id="UP000472277"/>
    </source>
</evidence>
<dbReference type="Pfam" id="PF14598">
    <property type="entry name" value="PAS_11"/>
    <property type="match status" value="1"/>
</dbReference>
<keyword evidence="11" id="KW-0010">Activator</keyword>
<evidence type="ECO:0000259" key="18">
    <source>
        <dbReference type="PROSITE" id="PS50112"/>
    </source>
</evidence>
<dbReference type="SUPFAM" id="SSF47459">
    <property type="entry name" value="HLH, helix-loop-helix DNA-binding domain"/>
    <property type="match status" value="1"/>
</dbReference>
<keyword evidence="15" id="KW-0175">Coiled coil</keyword>
<dbReference type="AlphaFoldDB" id="A0A673W7V9"/>
<keyword evidence="6" id="KW-0227">DNA damage</keyword>
<keyword evidence="3" id="KW-1017">Isopeptide bond</keyword>
<proteinExistence type="predicted"/>
<evidence type="ECO:0000256" key="17">
    <source>
        <dbReference type="SAM" id="Phobius"/>
    </source>
</evidence>
<evidence type="ECO:0000256" key="8">
    <source>
        <dbReference type="ARBA" id="ARBA00023015"/>
    </source>
</evidence>
<reference evidence="20" key="1">
    <citation type="submission" date="2025-08" db="UniProtKB">
        <authorList>
            <consortium name="Ensembl"/>
        </authorList>
    </citation>
    <scope>IDENTIFICATION</scope>
</reference>
<dbReference type="GO" id="GO:0005829">
    <property type="term" value="C:cytosol"/>
    <property type="evidence" value="ECO:0007669"/>
    <property type="project" value="UniProtKB-SubCell"/>
</dbReference>
<dbReference type="PROSITE" id="PS50888">
    <property type="entry name" value="BHLH"/>
    <property type="match status" value="1"/>
</dbReference>
<dbReference type="GO" id="GO:0006974">
    <property type="term" value="P:DNA damage response"/>
    <property type="evidence" value="ECO:0007669"/>
    <property type="project" value="UniProtKB-KW"/>
</dbReference>
<keyword evidence="17" id="KW-0472">Membrane</keyword>
<evidence type="ECO:0000256" key="16">
    <source>
        <dbReference type="SAM" id="MobiDB-lite"/>
    </source>
</evidence>
<keyword evidence="21" id="KW-1185">Reference proteome</keyword>
<evidence type="ECO:0000256" key="12">
    <source>
        <dbReference type="ARBA" id="ARBA00023163"/>
    </source>
</evidence>
<sequence>MEEDEKDKAKRVSRNKSEKKRRDQFNVLIKELATMLPGNTRKMDKSTILQKSIDFLRKHKEIAAQSESSEIRQDWKPPFLSNEEFTQLMLEALDGFFLAIMTDGNIIYVSESVTSLLEHLPSDLVDQNLLNFLPLGEHSDVYKALSSHILEGETLTPEYLKTKNQLEFCCHMLRGTIDPKAPPVYEYVKFIGNFKALNNVPNSTRNGLEGVIQRSLRPAFEDRVCFIATVRLAKPQFIKEMCTVEEPNEEFTSRHSLEWKFLFLDHRAPPIIGYLPFEVLGTSGYDYYHVDDLESLAKCHEHLMQYGKGKSCYYRFLTKGQQWIWLQTHYYITYHQWNSRPEFIVCTHTVVRSLGVVVVSLTVLSLLSPSQDSGSESQHQLNTSSLKEALERFDRSRTPSTSSRSSRKSSSHTAVSNPPMVQFSTQLDAMQHLKDQLEQRTRRIEANIQRQQQELRQIQEELQKVQGQGLQMFLQQGAGGLSLSSVQLAQGTTMQPGGDLNMQGQVVSAGNLQGSTQQQHTVQRQPQLQAQPQQQNLLQDTSSVLSQSSVRSTHSLPPQQSALPASLYNTMMISQPNQANVVQIANSLAQNSSNNAATVATFAQDRSGQIRYMIPSTGFVLLSLSMLLTQQLIVVENYNDYPRDLHTFVVCFPCLVLMLLIYCHPLSLISLRFPAGSQLLTKLVTGPMACGAVMVPTTMFMGQVVTAFAPQQGQTQTISIAQQQPQQQEQQTQAQSQALATQHGQAQQQTQFLQVR</sequence>
<evidence type="ECO:0000256" key="6">
    <source>
        <dbReference type="ARBA" id="ARBA00022763"/>
    </source>
</evidence>
<feature type="domain" description="PAS" evidence="18">
    <location>
        <begin position="260"/>
        <end position="307"/>
    </location>
</feature>
<evidence type="ECO:0000256" key="10">
    <source>
        <dbReference type="ARBA" id="ARBA00023125"/>
    </source>
</evidence>
<keyword evidence="12" id="KW-0804">Transcription</keyword>
<evidence type="ECO:0000256" key="14">
    <source>
        <dbReference type="ARBA" id="ARBA00040572"/>
    </source>
</evidence>
<keyword evidence="17" id="KW-1133">Transmembrane helix</keyword>
<dbReference type="PANTHER" id="PTHR46055:SF2">
    <property type="entry name" value="CIRCADIAN LOCOMOTER OUTPUT CYCLES PROTEIN KAPUT"/>
    <property type="match status" value="1"/>
</dbReference>
<keyword evidence="10" id="KW-0238">DNA-binding</keyword>
<keyword evidence="5" id="KW-0677">Repeat</keyword>
<dbReference type="Gene3D" id="3.30.450.20">
    <property type="entry name" value="PAS domain"/>
    <property type="match status" value="2"/>
</dbReference>
<feature type="region of interest" description="Disordered" evidence="16">
    <location>
        <begin position="389"/>
        <end position="420"/>
    </location>
</feature>
<evidence type="ECO:0000256" key="1">
    <source>
        <dbReference type="ARBA" id="ARBA00004514"/>
    </source>
</evidence>
<evidence type="ECO:0000256" key="4">
    <source>
        <dbReference type="ARBA" id="ARBA00022553"/>
    </source>
</evidence>
<dbReference type="Proteomes" id="UP000472277">
    <property type="component" value="Chromosome 4"/>
</dbReference>
<feature type="compositionally biased region" description="Low complexity" evidence="16">
    <location>
        <begin position="513"/>
        <end position="556"/>
    </location>
</feature>
<name>A0A673W7V9_SALTR</name>
<dbReference type="InterPro" id="IPR011598">
    <property type="entry name" value="bHLH_dom"/>
</dbReference>
<keyword evidence="17" id="KW-0812">Transmembrane</keyword>
<feature type="domain" description="PAS" evidence="18">
    <location>
        <begin position="82"/>
        <end position="153"/>
    </location>
</feature>
<keyword evidence="8" id="KW-0805">Transcription regulation</keyword>
<dbReference type="InterPro" id="IPR035965">
    <property type="entry name" value="PAS-like_dom_sf"/>
</dbReference>
<dbReference type="GO" id="GO:0046983">
    <property type="term" value="F:protein dimerization activity"/>
    <property type="evidence" value="ECO:0007669"/>
    <property type="project" value="InterPro"/>
</dbReference>
<dbReference type="GO" id="GO:0000981">
    <property type="term" value="F:DNA-binding transcription factor activity, RNA polymerase II-specific"/>
    <property type="evidence" value="ECO:0007669"/>
    <property type="project" value="InterPro"/>
</dbReference>
<dbReference type="FunFam" id="3.30.450.20:FF:000016">
    <property type="entry name" value="Circadian locomoter output cycles protein"/>
    <property type="match status" value="1"/>
</dbReference>
<evidence type="ECO:0000313" key="20">
    <source>
        <dbReference type="Ensembl" id="ENSSTUP00000004767.1"/>
    </source>
</evidence>
<feature type="domain" description="BHLH" evidence="19">
    <location>
        <begin position="9"/>
        <end position="59"/>
    </location>
</feature>
<dbReference type="Gene3D" id="4.10.280.10">
    <property type="entry name" value="Helix-loop-helix DNA-binding domain"/>
    <property type="match status" value="1"/>
</dbReference>
<dbReference type="Ensembl" id="ENSSTUT00000005050.1">
    <property type="protein sequence ID" value="ENSSTUP00000004767.1"/>
    <property type="gene ID" value="ENSSTUG00000001212.1"/>
</dbReference>
<evidence type="ECO:0000256" key="7">
    <source>
        <dbReference type="ARBA" id="ARBA00022843"/>
    </source>
</evidence>
<dbReference type="GeneTree" id="ENSGT00940000157580"/>
<dbReference type="InterPro" id="IPR013767">
    <property type="entry name" value="PAS_fold"/>
</dbReference>
<dbReference type="SMART" id="SM00353">
    <property type="entry name" value="HLH"/>
    <property type="match status" value="1"/>
</dbReference>
<keyword evidence="13" id="KW-0539">Nucleus</keyword>
<dbReference type="InterPro" id="IPR001067">
    <property type="entry name" value="Nuc_translocat"/>
</dbReference>
<feature type="region of interest" description="Disordered" evidence="16">
    <location>
        <begin position="513"/>
        <end position="559"/>
    </location>
</feature>
<evidence type="ECO:0000256" key="2">
    <source>
        <dbReference type="ARBA" id="ARBA00022490"/>
    </source>
</evidence>
<dbReference type="SMART" id="SM00086">
    <property type="entry name" value="PAC"/>
    <property type="match status" value="1"/>
</dbReference>
<accession>A0A673W7V9</accession>
<evidence type="ECO:0000256" key="13">
    <source>
        <dbReference type="ARBA" id="ARBA00023242"/>
    </source>
</evidence>